<feature type="transmembrane region" description="Helical" evidence="5">
    <location>
        <begin position="252"/>
        <end position="270"/>
    </location>
</feature>
<dbReference type="InterPro" id="IPR020846">
    <property type="entry name" value="MFS_dom"/>
</dbReference>
<evidence type="ECO:0000256" key="3">
    <source>
        <dbReference type="ARBA" id="ARBA00022989"/>
    </source>
</evidence>
<dbReference type="SUPFAM" id="SSF103473">
    <property type="entry name" value="MFS general substrate transporter"/>
    <property type="match status" value="1"/>
</dbReference>
<dbReference type="CDD" id="cd17317">
    <property type="entry name" value="MFS_SLC22"/>
    <property type="match status" value="1"/>
</dbReference>
<feature type="transmembrane region" description="Helical" evidence="5">
    <location>
        <begin position="460"/>
        <end position="479"/>
    </location>
</feature>
<sequence>MAYDDILIHLGEFGHYQRRIYLLLCIPAISCALHKLAGVFLQAKVDHRCLLPFEQENATFNSIEFLKYKEFYPWDNIAKNFSKCLMYDTNYTHSSVNQKSIFDETVDCHSWVYDKSKYESSTVIEWDLVCDKAWLKATSDAFFMLGVMLGSIIFGDLSDRFGRRPIFFMSLVIQVIAGVLAGIAPDYYTFTFFRMVVGATTSGVFLVAYVIALEMVGPKKRMFAGVACQFFFTAGFLLTAAFALYIHDWRRLQIAITLPGVLFFSYWWFVPESARWLLSNGKKEEAKAIILKAAKENKADIPDDVLDNLLSSEEDTKTIIDESTEKPSLIDLFRYSNLRKKTLVIFFLWFVNSGTYYGLSWNTSNLGGGNDYVNFLISGAVEIPAYTFLLLTLNRWGRKAILCGCMLVAGIALILTQVVPENMLWLTITLAMVGKLAITSSYGTVYIFSAEQFPTVIRNVAIGASSTFARFGGISAPYINILAEIWLPLPLIVFGSLALLGGSLALLLPETHNKKLPDTIADGEKFGEKSFSTSDQLNGDYVIQNKKI</sequence>
<dbReference type="GO" id="GO:0022857">
    <property type="term" value="F:transmembrane transporter activity"/>
    <property type="evidence" value="ECO:0007669"/>
    <property type="project" value="InterPro"/>
</dbReference>
<feature type="transmembrane region" description="Helical" evidence="5">
    <location>
        <begin position="20"/>
        <end position="43"/>
    </location>
</feature>
<dbReference type="PANTHER" id="PTHR24064">
    <property type="entry name" value="SOLUTE CARRIER FAMILY 22 MEMBER"/>
    <property type="match status" value="1"/>
</dbReference>
<feature type="transmembrane region" description="Helical" evidence="5">
    <location>
        <begin position="166"/>
        <end position="184"/>
    </location>
</feature>
<keyword evidence="2 5" id="KW-0812">Transmembrane</keyword>
<feature type="transmembrane region" description="Helical" evidence="5">
    <location>
        <begin position="425"/>
        <end position="448"/>
    </location>
</feature>
<dbReference type="Pfam" id="PF00083">
    <property type="entry name" value="Sugar_tr"/>
    <property type="match status" value="1"/>
</dbReference>
<evidence type="ECO:0000256" key="2">
    <source>
        <dbReference type="ARBA" id="ARBA00022692"/>
    </source>
</evidence>
<evidence type="ECO:0000256" key="4">
    <source>
        <dbReference type="ARBA" id="ARBA00023136"/>
    </source>
</evidence>
<evidence type="ECO:0000256" key="1">
    <source>
        <dbReference type="ARBA" id="ARBA00004141"/>
    </source>
</evidence>
<evidence type="ECO:0000313" key="7">
    <source>
        <dbReference type="EMBL" id="JAS19750.1"/>
    </source>
</evidence>
<gene>
    <name evidence="7" type="ORF">g.11417</name>
</gene>
<feature type="transmembrane region" description="Helical" evidence="5">
    <location>
        <begin position="400"/>
        <end position="419"/>
    </location>
</feature>
<dbReference type="GO" id="GO:0016020">
    <property type="term" value="C:membrane"/>
    <property type="evidence" value="ECO:0007669"/>
    <property type="project" value="UniProtKB-SubCell"/>
</dbReference>
<evidence type="ECO:0000259" key="6">
    <source>
        <dbReference type="PROSITE" id="PS50850"/>
    </source>
</evidence>
<accession>A0A1B6D245</accession>
<evidence type="ECO:0000256" key="5">
    <source>
        <dbReference type="SAM" id="Phobius"/>
    </source>
</evidence>
<proteinExistence type="predicted"/>
<feature type="transmembrane region" description="Helical" evidence="5">
    <location>
        <begin position="133"/>
        <end position="154"/>
    </location>
</feature>
<dbReference type="AlphaFoldDB" id="A0A1B6D245"/>
<dbReference type="PROSITE" id="PS50850">
    <property type="entry name" value="MFS"/>
    <property type="match status" value="1"/>
</dbReference>
<feature type="transmembrane region" description="Helical" evidence="5">
    <location>
        <begin position="223"/>
        <end position="246"/>
    </location>
</feature>
<dbReference type="Gene3D" id="1.20.1250.20">
    <property type="entry name" value="MFS general substrate transporter like domains"/>
    <property type="match status" value="1"/>
</dbReference>
<dbReference type="InterPro" id="IPR036259">
    <property type="entry name" value="MFS_trans_sf"/>
</dbReference>
<dbReference type="InterPro" id="IPR005828">
    <property type="entry name" value="MFS_sugar_transport-like"/>
</dbReference>
<dbReference type="EMBL" id="GEDC01017548">
    <property type="protein sequence ID" value="JAS19750.1"/>
    <property type="molecule type" value="Transcribed_RNA"/>
</dbReference>
<feature type="domain" description="Major facilitator superfamily (MFS) profile" evidence="6">
    <location>
        <begin position="83"/>
        <end position="513"/>
    </location>
</feature>
<organism evidence="7">
    <name type="scientific">Clastoptera arizonana</name>
    <name type="common">Arizona spittle bug</name>
    <dbReference type="NCBI Taxonomy" id="38151"/>
    <lineage>
        <taxon>Eukaryota</taxon>
        <taxon>Metazoa</taxon>
        <taxon>Ecdysozoa</taxon>
        <taxon>Arthropoda</taxon>
        <taxon>Hexapoda</taxon>
        <taxon>Insecta</taxon>
        <taxon>Pterygota</taxon>
        <taxon>Neoptera</taxon>
        <taxon>Paraneoptera</taxon>
        <taxon>Hemiptera</taxon>
        <taxon>Auchenorrhyncha</taxon>
        <taxon>Cercopoidea</taxon>
        <taxon>Clastopteridae</taxon>
        <taxon>Clastoptera</taxon>
    </lineage>
</organism>
<keyword evidence="3 5" id="KW-1133">Transmembrane helix</keyword>
<feature type="transmembrane region" description="Helical" evidence="5">
    <location>
        <begin position="372"/>
        <end position="393"/>
    </location>
</feature>
<protein>
    <recommendedName>
        <fullName evidence="6">Major facilitator superfamily (MFS) profile domain-containing protein</fullName>
    </recommendedName>
</protein>
<comment type="subcellular location">
    <subcellularLocation>
        <location evidence="1">Membrane</location>
        <topology evidence="1">Multi-pass membrane protein</topology>
    </subcellularLocation>
</comment>
<name>A0A1B6D245_9HEMI</name>
<keyword evidence="4 5" id="KW-0472">Membrane</keyword>
<feature type="transmembrane region" description="Helical" evidence="5">
    <location>
        <begin position="190"/>
        <end position="211"/>
    </location>
</feature>
<feature type="transmembrane region" description="Helical" evidence="5">
    <location>
        <begin position="485"/>
        <end position="508"/>
    </location>
</feature>
<reference evidence="7" key="1">
    <citation type="submission" date="2015-12" db="EMBL/GenBank/DDBJ databases">
        <title>De novo transcriptome assembly of four potential Pierce s Disease insect vectors from Arizona vineyards.</title>
        <authorList>
            <person name="Tassone E.E."/>
        </authorList>
    </citation>
    <scope>NUCLEOTIDE SEQUENCE</scope>
</reference>
<feature type="transmembrane region" description="Helical" evidence="5">
    <location>
        <begin position="342"/>
        <end position="360"/>
    </location>
</feature>